<keyword evidence="6" id="KW-0597">Phosphoprotein</keyword>
<evidence type="ECO:0000259" key="9">
    <source>
        <dbReference type="PROSITE" id="PS50075"/>
    </source>
</evidence>
<dbReference type="SUPFAM" id="SSF52777">
    <property type="entry name" value="CoA-dependent acyltransferases"/>
    <property type="match status" value="4"/>
</dbReference>
<dbReference type="PROSITE" id="PS00455">
    <property type="entry name" value="AMP_BINDING"/>
    <property type="match status" value="2"/>
</dbReference>
<dbReference type="InterPro" id="IPR001242">
    <property type="entry name" value="Condensation_dom"/>
</dbReference>
<evidence type="ECO:0000256" key="8">
    <source>
        <dbReference type="ARBA" id="ARBA00033440"/>
    </source>
</evidence>
<dbReference type="Gene3D" id="3.40.50.12780">
    <property type="entry name" value="N-terminal domain of ligase-like"/>
    <property type="match status" value="2"/>
</dbReference>
<comment type="similarity">
    <text evidence="3">Belongs to the ATP-dependent AMP-binding enzyme family. MbtB subfamily.</text>
</comment>
<organism evidence="10 11">
    <name type="scientific">Thermocatellispora tengchongensis</name>
    <dbReference type="NCBI Taxonomy" id="1073253"/>
    <lineage>
        <taxon>Bacteria</taxon>
        <taxon>Bacillati</taxon>
        <taxon>Actinomycetota</taxon>
        <taxon>Actinomycetes</taxon>
        <taxon>Streptosporangiales</taxon>
        <taxon>Streptosporangiaceae</taxon>
        <taxon>Thermocatellispora</taxon>
    </lineage>
</organism>
<dbReference type="InterPro" id="IPR020806">
    <property type="entry name" value="PKS_PP-bd"/>
</dbReference>
<dbReference type="InterPro" id="IPR042099">
    <property type="entry name" value="ANL_N_sf"/>
</dbReference>
<comment type="pathway">
    <text evidence="2">Siderophore biosynthesis; mycobactin biosynthesis.</text>
</comment>
<sequence>MTVTPVDDAELRQTVAAVLGLDAEEIDEDEDLFRQGLDSLGLIRLAGGWRRMGLPVTFEDLAEQATLRHWRSLLAGRAQAGTPLQAAAPEVDERAPFDLATMQHAYWVGRRPGQPFGEVAAHFYVEFDGSGVDPERLDAALGALAARHAMLRARFLDDGRQRIAEEPALPHVTVRDLRGLTPEQAAARLEELREHYTHRRMDVDRGEVFEVALTLLPGGATRMHVDLDMIVADALSMRVLLGDLRTLYEGGELPPIGYSFPRYLAERGPRRAAERERARAWWRERMAGLPSAPRLPTRAEAGHADRPRTVRLHHWIDAAAKRRLLALAQQHGVTPAAALATVFAEVIGAWSGDERFLLNLPLFDRERLHPDVDLLVGDFSGSVLLDADVSGAVPFAERARLLQDRLRAAIAHGAYGGVEVLRDLRREGRDALAPVVYTSALGLGEIYDEPLQRRFGRPVWIISQGPQVWLDAQVTELDHGLLLNWDVREDVLAPGVAQAAFGAYRDLIESLLASAEAWRRPVGPLLPAGQAAVRAAVNDTGRALPSRLLHEGFFLRAAEAPGRVALIEDGGRLTYGELAASALRVAALLRAHGVRPGDSVVITLPKGGGQVAAVLGVLAAGACYVPIGVDQPAPRRARIHERAGARAVLTDENHAEAVAEAVRQAAGTAPVLLLGDADACEPLAAPVAHEADAPAYVLFTSGSTGEPKGVEVSHRAAVNTVESLNARFGIGPDDRVLTVSALDFDLSVYDVFGLLSAGGALVVVPEDARRDAAAWWRLVSRHGVTVWNTVPALLDMLLTAAGYTPHEASPALRVVLLGGDWVGLDLPGRLRAVAPGCRFAALGGMTEAAIHSTVFEVDRVDDAWRSMPWGTPLDNVRCRVVDARGRDCPDWVAGELWVGGASVANGYRGDPARTAERFVEHDGLRWYRSGDLARYRPDGVLEFLGRADHQVKVRGHRIELGEIEAALEAHPAVGRAVAAVLRGASQRLAAAVAAREPVTEQELIGWLTERLPGYMVCEHIAVRPSLPLTANGKPDRAAVLRVLAEEAGDRAETAEPPEGELESLVAKVWAELLGVDRVGRHDSFFELGGDSLLATRLVGLLRAEGVSGCRLTALFASPRLAGFAATLTLGAEEPGAPEAVPALVADPANRHEPFPPTDVQRVYWIGRDERLPLGGVGTWQYAEFDGTGVDLDRLEAAWRRLIDRHEMLRAVFDEDGDQRILAEVPEFRIEVRDATGGTDADADEALAELRRDKSHRLADLTRWPLFDVAAVRYRRGGEVRTRVAIGLDYILFDALSIMTLFSELDLLYRDPGAALAPIEMSFRDYVLQVRPDPEIAARDQEYWRSRVADLPATPRLPLTRHPAQVARPRFTRRQRWLPPGPWRAFKEAASRHGLTPSTALLACYAEILGAWSGSPELTVTLTLFNRRDVHPHIGRVLGDFTTLSLADYRPRPGEEWPEAARRLQRQMGADLDHREVSPSWLLRELARATGTMEAVPVVFTSAIGVGDGVSMDMSPQFPERVWGISQSPQVCLDNQVLESRGGLLVTWEAIDGLFCDGVLEAMFDAYNRLLDHLAAQDWSRPLPAPLPPEQRRVRDRVNATAEPLPRRLLHTAVFDAARRDPGRPALIASDGRRVSHGELAERALRVGGALAARGVGPGDTVAVTLPKGPEQIVAVLGVLAAGAAYVPVGVEQPGLRRARIYEGAGVRLVLGGPGAATDVDVLALPQAETAAPLPEPVALSPDDLAYVIFTSGSTGVPKGVEITHGAAANTVADVNRRYGVGPDDRVLAVSALDFDLSVYDVFGLLGAGGALVLPGEDERRDARRWLELAAAHDVTLWNSVPMLLDMLLVAAGGGALPPSLRLALVSGDWVGLDLPPRLAAQSEGRCRLVALGGATEASIWSNAFEAGQVAPEWTSIPYGFPLTGQRYRVVDERGRDRPDWVPGELWIGGDGVARGYRGDPGLTAAKFPVVEGRRWYRTGDLGRYWPDGTLEFLGRADHQVKIGGHRIELGEIEAAAEAHPGVARAVVVAVGDRRRRGLCGFLEPVPGSPADAGLVASLRDFLATRLPGYAVPGRFTVLNALPLTGNGKIDRAALQSLAAEEPAGALSPPRGPVEAAVAALWAELLEQPVADREANFFALGGNSLDALRLITTLRDRFGVEVTARRFLTDPTVAALAAEMARLGYGGTDDEETGTI</sequence>
<dbReference type="EMBL" id="JACHGN010000011">
    <property type="protein sequence ID" value="MBB5135455.1"/>
    <property type="molecule type" value="Genomic_DNA"/>
</dbReference>
<dbReference type="Pfam" id="PF13193">
    <property type="entry name" value="AMP-binding_C"/>
    <property type="match status" value="2"/>
</dbReference>
<protein>
    <recommendedName>
        <fullName evidence="4">Phenyloxazoline synthase MbtB</fullName>
    </recommendedName>
    <alternativeName>
        <fullName evidence="8">Mycobactin synthetase protein B</fullName>
    </alternativeName>
</protein>
<dbReference type="PANTHER" id="PTHR45527">
    <property type="entry name" value="NONRIBOSOMAL PEPTIDE SYNTHETASE"/>
    <property type="match status" value="1"/>
</dbReference>
<dbReference type="Pfam" id="PF00550">
    <property type="entry name" value="PP-binding"/>
    <property type="match status" value="3"/>
</dbReference>
<dbReference type="CDD" id="cd12114">
    <property type="entry name" value="A_NRPS_TlmIV_like"/>
    <property type="match status" value="2"/>
</dbReference>
<evidence type="ECO:0000256" key="3">
    <source>
        <dbReference type="ARBA" id="ARBA00007380"/>
    </source>
</evidence>
<dbReference type="InterPro" id="IPR020845">
    <property type="entry name" value="AMP-binding_CS"/>
</dbReference>
<dbReference type="InterPro" id="IPR057737">
    <property type="entry name" value="Condensation_MtbB-like"/>
</dbReference>
<dbReference type="SUPFAM" id="SSF56801">
    <property type="entry name" value="Acetyl-CoA synthetase-like"/>
    <property type="match status" value="2"/>
</dbReference>
<dbReference type="GO" id="GO:0044550">
    <property type="term" value="P:secondary metabolite biosynthetic process"/>
    <property type="evidence" value="ECO:0007669"/>
    <property type="project" value="TreeGrafter"/>
</dbReference>
<dbReference type="InterPro" id="IPR036736">
    <property type="entry name" value="ACP-like_sf"/>
</dbReference>
<dbReference type="GO" id="GO:0031177">
    <property type="term" value="F:phosphopantetheine binding"/>
    <property type="evidence" value="ECO:0007669"/>
    <property type="project" value="InterPro"/>
</dbReference>
<dbReference type="Gene3D" id="3.40.50.1820">
    <property type="entry name" value="alpha/beta hydrolase"/>
    <property type="match status" value="1"/>
</dbReference>
<dbReference type="GO" id="GO:0008610">
    <property type="term" value="P:lipid biosynthetic process"/>
    <property type="evidence" value="ECO:0007669"/>
    <property type="project" value="UniProtKB-ARBA"/>
</dbReference>
<dbReference type="PROSITE" id="PS50075">
    <property type="entry name" value="CARRIER"/>
    <property type="match status" value="3"/>
</dbReference>
<dbReference type="FunFam" id="3.30.559.10:FF:000023">
    <property type="entry name" value="Non-ribosomal peptide synthetase"/>
    <property type="match status" value="2"/>
</dbReference>
<dbReference type="Gene3D" id="3.30.559.10">
    <property type="entry name" value="Chloramphenicol acetyltransferase-like domain"/>
    <property type="match status" value="2"/>
</dbReference>
<dbReference type="PANTHER" id="PTHR45527:SF10">
    <property type="entry name" value="PYOCHELIN SYNTHASE PCHF"/>
    <property type="match status" value="1"/>
</dbReference>
<dbReference type="Pfam" id="PF00668">
    <property type="entry name" value="Condensation"/>
    <property type="match status" value="2"/>
</dbReference>
<dbReference type="SUPFAM" id="SSF47336">
    <property type="entry name" value="ACP-like"/>
    <property type="match status" value="3"/>
</dbReference>
<dbReference type="InterPro" id="IPR045851">
    <property type="entry name" value="AMP-bd_C_sf"/>
</dbReference>
<evidence type="ECO:0000256" key="4">
    <source>
        <dbReference type="ARBA" id="ARBA00016743"/>
    </source>
</evidence>
<evidence type="ECO:0000256" key="1">
    <source>
        <dbReference type="ARBA" id="ARBA00001957"/>
    </source>
</evidence>
<keyword evidence="11" id="KW-1185">Reference proteome</keyword>
<proteinExistence type="inferred from homology"/>
<dbReference type="InterPro" id="IPR029058">
    <property type="entry name" value="AB_hydrolase_fold"/>
</dbReference>
<name>A0A840PHE6_9ACTN</name>
<dbReference type="InterPro" id="IPR009081">
    <property type="entry name" value="PP-bd_ACP"/>
</dbReference>
<dbReference type="InterPro" id="IPR006162">
    <property type="entry name" value="Ppantetheine_attach_site"/>
</dbReference>
<dbReference type="Gene3D" id="3.30.559.30">
    <property type="entry name" value="Nonribosomal peptide synthetase, condensation domain"/>
    <property type="match status" value="2"/>
</dbReference>
<dbReference type="GO" id="GO:0016874">
    <property type="term" value="F:ligase activity"/>
    <property type="evidence" value="ECO:0007669"/>
    <property type="project" value="UniProtKB-KW"/>
</dbReference>
<feature type="domain" description="Carrier" evidence="9">
    <location>
        <begin position="5"/>
        <end position="78"/>
    </location>
</feature>
<gene>
    <name evidence="10" type="ORF">HNP84_005199</name>
</gene>
<dbReference type="PROSITE" id="PS00012">
    <property type="entry name" value="PHOSPHOPANTETHEINE"/>
    <property type="match status" value="2"/>
</dbReference>
<dbReference type="InterPro" id="IPR025110">
    <property type="entry name" value="AMP-bd_C"/>
</dbReference>
<dbReference type="GO" id="GO:0072330">
    <property type="term" value="P:monocarboxylic acid biosynthetic process"/>
    <property type="evidence" value="ECO:0007669"/>
    <property type="project" value="UniProtKB-ARBA"/>
</dbReference>
<dbReference type="GO" id="GO:0043041">
    <property type="term" value="P:amino acid activation for nonribosomal peptide biosynthetic process"/>
    <property type="evidence" value="ECO:0007669"/>
    <property type="project" value="TreeGrafter"/>
</dbReference>
<evidence type="ECO:0000256" key="5">
    <source>
        <dbReference type="ARBA" id="ARBA00022450"/>
    </source>
</evidence>
<dbReference type="CDD" id="cd19535">
    <property type="entry name" value="Cyc_NRPS"/>
    <property type="match status" value="2"/>
</dbReference>
<dbReference type="Pfam" id="PF00501">
    <property type="entry name" value="AMP-binding"/>
    <property type="match status" value="2"/>
</dbReference>
<dbReference type="RefSeq" id="WP_185052408.1">
    <property type="nucleotide sequence ID" value="NZ_BAABIX010000002.1"/>
</dbReference>
<dbReference type="FunFam" id="3.40.50.12780:FF:000012">
    <property type="entry name" value="Non-ribosomal peptide synthetase"/>
    <property type="match status" value="2"/>
</dbReference>
<dbReference type="SMART" id="SM00823">
    <property type="entry name" value="PKS_PP"/>
    <property type="match status" value="3"/>
</dbReference>
<comment type="cofactor">
    <cofactor evidence="1">
        <name>pantetheine 4'-phosphate</name>
        <dbReference type="ChEBI" id="CHEBI:47942"/>
    </cofactor>
</comment>
<comment type="caution">
    <text evidence="10">The sequence shown here is derived from an EMBL/GenBank/DDBJ whole genome shotgun (WGS) entry which is preliminary data.</text>
</comment>
<accession>A0A840PHE6</accession>
<dbReference type="Gene3D" id="1.10.1200.10">
    <property type="entry name" value="ACP-like"/>
    <property type="match status" value="2"/>
</dbReference>
<evidence type="ECO:0000256" key="2">
    <source>
        <dbReference type="ARBA" id="ARBA00005102"/>
    </source>
</evidence>
<dbReference type="InterPro" id="IPR010071">
    <property type="entry name" value="AA_adenyl_dom"/>
</dbReference>
<dbReference type="NCBIfam" id="TIGR01733">
    <property type="entry name" value="AA-adenyl-dom"/>
    <property type="match status" value="2"/>
</dbReference>
<feature type="domain" description="Carrier" evidence="9">
    <location>
        <begin position="1056"/>
        <end position="1131"/>
    </location>
</feature>
<dbReference type="FunFam" id="3.30.559.30:FF:000006">
    <property type="entry name" value="Yersiniabactin polyketide/non-ribosomal peptide synthetase"/>
    <property type="match status" value="2"/>
</dbReference>
<evidence type="ECO:0000313" key="10">
    <source>
        <dbReference type="EMBL" id="MBB5135455.1"/>
    </source>
</evidence>
<dbReference type="Proteomes" id="UP000578449">
    <property type="component" value="Unassembled WGS sequence"/>
</dbReference>
<evidence type="ECO:0000256" key="6">
    <source>
        <dbReference type="ARBA" id="ARBA00022553"/>
    </source>
</evidence>
<dbReference type="GO" id="GO:0005737">
    <property type="term" value="C:cytoplasm"/>
    <property type="evidence" value="ECO:0007669"/>
    <property type="project" value="TreeGrafter"/>
</dbReference>
<keyword evidence="7" id="KW-0436">Ligase</keyword>
<dbReference type="Gene3D" id="3.30.300.30">
    <property type="match status" value="2"/>
</dbReference>
<evidence type="ECO:0000256" key="7">
    <source>
        <dbReference type="ARBA" id="ARBA00022598"/>
    </source>
</evidence>
<keyword evidence="5" id="KW-0596">Phosphopantetheine</keyword>
<feature type="domain" description="Carrier" evidence="9">
    <location>
        <begin position="2108"/>
        <end position="2183"/>
    </location>
</feature>
<dbReference type="InterPro" id="IPR000873">
    <property type="entry name" value="AMP-dep_synth/lig_dom"/>
</dbReference>
<dbReference type="FunFam" id="1.10.1200.10:FF:000016">
    <property type="entry name" value="Non-ribosomal peptide synthase"/>
    <property type="match status" value="1"/>
</dbReference>
<reference evidence="10 11" key="1">
    <citation type="submission" date="2020-08" db="EMBL/GenBank/DDBJ databases">
        <title>Genomic Encyclopedia of Type Strains, Phase IV (KMG-IV): sequencing the most valuable type-strain genomes for metagenomic binning, comparative biology and taxonomic classification.</title>
        <authorList>
            <person name="Goeker M."/>
        </authorList>
    </citation>
    <scope>NUCLEOTIDE SEQUENCE [LARGE SCALE GENOMIC DNA]</scope>
    <source>
        <strain evidence="10 11">DSM 45615</strain>
    </source>
</reference>
<evidence type="ECO:0000313" key="11">
    <source>
        <dbReference type="Proteomes" id="UP000578449"/>
    </source>
</evidence>
<dbReference type="InterPro" id="IPR023213">
    <property type="entry name" value="CAT-like_dom_sf"/>
</dbReference>